<protein>
    <submittedName>
        <fullName evidence="1">9125_t:CDS:1</fullName>
    </submittedName>
</protein>
<gene>
    <name evidence="1" type="ORF">FWILDA_LOCUS16202</name>
</gene>
<feature type="non-terminal residue" evidence="1">
    <location>
        <position position="116"/>
    </location>
</feature>
<comment type="caution">
    <text evidence="1">The sequence shown here is derived from an EMBL/GenBank/DDBJ whole genome shotgun (WGS) entry which is preliminary data.</text>
</comment>
<proteinExistence type="predicted"/>
<feature type="non-terminal residue" evidence="1">
    <location>
        <position position="1"/>
    </location>
</feature>
<sequence length="116" mass="13705">AEQFQMTFNDHNDFEMQTFDYLCEEIYDLYQEIPVESNELESTAATTCEEETIVDDLQPRQHFENIPKVEYICGKPDPLIPKVFNNEQLMQENSLLIHLLQQLLQINKLEYSSTKN</sequence>
<organism evidence="1 2">
    <name type="scientific">Funneliformis geosporum</name>
    <dbReference type="NCBI Taxonomy" id="1117311"/>
    <lineage>
        <taxon>Eukaryota</taxon>
        <taxon>Fungi</taxon>
        <taxon>Fungi incertae sedis</taxon>
        <taxon>Mucoromycota</taxon>
        <taxon>Glomeromycotina</taxon>
        <taxon>Glomeromycetes</taxon>
        <taxon>Glomerales</taxon>
        <taxon>Glomeraceae</taxon>
        <taxon>Funneliformis</taxon>
    </lineage>
</organism>
<dbReference type="AlphaFoldDB" id="A0A9W4T6J7"/>
<dbReference type="EMBL" id="CAMKVN010009944">
    <property type="protein sequence ID" value="CAI2193691.1"/>
    <property type="molecule type" value="Genomic_DNA"/>
</dbReference>
<evidence type="ECO:0000313" key="2">
    <source>
        <dbReference type="Proteomes" id="UP001153678"/>
    </source>
</evidence>
<name>A0A9W4T6J7_9GLOM</name>
<dbReference type="Proteomes" id="UP001153678">
    <property type="component" value="Unassembled WGS sequence"/>
</dbReference>
<evidence type="ECO:0000313" key="1">
    <source>
        <dbReference type="EMBL" id="CAI2193691.1"/>
    </source>
</evidence>
<accession>A0A9W4T6J7</accession>
<keyword evidence="2" id="KW-1185">Reference proteome</keyword>
<reference evidence="1" key="1">
    <citation type="submission" date="2022-08" db="EMBL/GenBank/DDBJ databases">
        <authorList>
            <person name="Kallberg Y."/>
            <person name="Tangrot J."/>
            <person name="Rosling A."/>
        </authorList>
    </citation>
    <scope>NUCLEOTIDE SEQUENCE</scope>
    <source>
        <strain evidence="1">Wild A</strain>
    </source>
</reference>